<proteinExistence type="inferred from homology"/>
<dbReference type="PROSITE" id="PS50111">
    <property type="entry name" value="CHEMOTAXIS_TRANSDUC_2"/>
    <property type="match status" value="1"/>
</dbReference>
<dbReference type="SUPFAM" id="SSF58104">
    <property type="entry name" value="Methyl-accepting chemotaxis protein (MCP) signaling domain"/>
    <property type="match status" value="1"/>
</dbReference>
<accession>A0ABR8T688</accession>
<keyword evidence="6" id="KW-1185">Reference proteome</keyword>
<evidence type="ECO:0000256" key="3">
    <source>
        <dbReference type="PROSITE-ProRule" id="PRU00284"/>
    </source>
</evidence>
<dbReference type="SMART" id="SM00283">
    <property type="entry name" value="MA"/>
    <property type="match status" value="1"/>
</dbReference>
<dbReference type="InterPro" id="IPR051310">
    <property type="entry name" value="MCP_chemotaxis"/>
</dbReference>
<organism evidence="5 6">
    <name type="scientific">Paenibacillus gallinarum</name>
    <dbReference type="NCBI Taxonomy" id="2762232"/>
    <lineage>
        <taxon>Bacteria</taxon>
        <taxon>Bacillati</taxon>
        <taxon>Bacillota</taxon>
        <taxon>Bacilli</taxon>
        <taxon>Bacillales</taxon>
        <taxon>Paenibacillaceae</taxon>
        <taxon>Paenibacillus</taxon>
    </lineage>
</organism>
<comment type="similarity">
    <text evidence="2">Belongs to the methyl-accepting chemotaxis (MCP) protein family.</text>
</comment>
<keyword evidence="3" id="KW-0807">Transducer</keyword>
<feature type="domain" description="Methyl-accepting transducer" evidence="4">
    <location>
        <begin position="109"/>
        <end position="272"/>
    </location>
</feature>
<evidence type="ECO:0000313" key="5">
    <source>
        <dbReference type="EMBL" id="MBD7970799.1"/>
    </source>
</evidence>
<name>A0ABR8T688_9BACL</name>
<dbReference type="Gene3D" id="1.10.287.950">
    <property type="entry name" value="Methyl-accepting chemotaxis protein"/>
    <property type="match status" value="1"/>
</dbReference>
<dbReference type="PANTHER" id="PTHR43531:SF11">
    <property type="entry name" value="METHYL-ACCEPTING CHEMOTAXIS PROTEIN 3"/>
    <property type="match status" value="1"/>
</dbReference>
<evidence type="ECO:0000259" key="4">
    <source>
        <dbReference type="PROSITE" id="PS50111"/>
    </source>
</evidence>
<protein>
    <submittedName>
        <fullName evidence="5">Chemotaxis protein</fullName>
    </submittedName>
</protein>
<dbReference type="Proteomes" id="UP000608071">
    <property type="component" value="Unassembled WGS sequence"/>
</dbReference>
<comment type="caution">
    <text evidence="5">The sequence shown here is derived from an EMBL/GenBank/DDBJ whole genome shotgun (WGS) entry which is preliminary data.</text>
</comment>
<evidence type="ECO:0000256" key="1">
    <source>
        <dbReference type="ARBA" id="ARBA00022500"/>
    </source>
</evidence>
<dbReference type="PANTHER" id="PTHR43531">
    <property type="entry name" value="PROTEIN ICFG"/>
    <property type="match status" value="1"/>
</dbReference>
<sequence>MNTIESLDTLITMIPILKAAVPAELSIAICDTEKFIAYWPGEDINLEIHVGQPLHHEEPLTQAIRDNIALKAEVPASFYGFEFIGTATPLHNSSGHVIGGIAIQLRKQSELIAIADQISLSLTQANKQISEVAEDSSKLADSAQELLTFAHQTVEQVKETDKVVTIVKRVADQTNLLGINAAIEAAHAGDLGRGFGVVASEIRKLSKESLNSTNVIQTTLKTFEEAINEMRVSIEQMTAIVERQAISSRQVSDFIEEVDRMSEQLNEFAKKL</sequence>
<dbReference type="Pfam" id="PF00015">
    <property type="entry name" value="MCPsignal"/>
    <property type="match status" value="1"/>
</dbReference>
<evidence type="ECO:0000313" key="6">
    <source>
        <dbReference type="Proteomes" id="UP000608071"/>
    </source>
</evidence>
<gene>
    <name evidence="5" type="ORF">H9647_22300</name>
</gene>
<dbReference type="RefSeq" id="WP_191804238.1">
    <property type="nucleotide sequence ID" value="NZ_JACSQL010000016.1"/>
</dbReference>
<dbReference type="InterPro" id="IPR004089">
    <property type="entry name" value="MCPsignal_dom"/>
</dbReference>
<keyword evidence="1" id="KW-0145">Chemotaxis</keyword>
<dbReference type="EMBL" id="JACSQL010000016">
    <property type="protein sequence ID" value="MBD7970799.1"/>
    <property type="molecule type" value="Genomic_DNA"/>
</dbReference>
<evidence type="ECO:0000256" key="2">
    <source>
        <dbReference type="ARBA" id="ARBA00029447"/>
    </source>
</evidence>
<reference evidence="5 6" key="1">
    <citation type="submission" date="2020-08" db="EMBL/GenBank/DDBJ databases">
        <title>A Genomic Blueprint of the Chicken Gut Microbiome.</title>
        <authorList>
            <person name="Gilroy R."/>
            <person name="Ravi A."/>
            <person name="Getino M."/>
            <person name="Pursley I."/>
            <person name="Horton D.L."/>
            <person name="Alikhan N.-F."/>
            <person name="Baker D."/>
            <person name="Gharbi K."/>
            <person name="Hall N."/>
            <person name="Watson M."/>
            <person name="Adriaenssens E.M."/>
            <person name="Foster-Nyarko E."/>
            <person name="Jarju S."/>
            <person name="Secka A."/>
            <person name="Antonio M."/>
            <person name="Oren A."/>
            <person name="Chaudhuri R."/>
            <person name="La Ragione R.M."/>
            <person name="Hildebrand F."/>
            <person name="Pallen M.J."/>
        </authorList>
    </citation>
    <scope>NUCLEOTIDE SEQUENCE [LARGE SCALE GENOMIC DNA]</scope>
    <source>
        <strain evidence="5 6">Sa2BVA9</strain>
    </source>
</reference>